<sequence length="36" mass="3979">MSWFAVAVAAAAEWLMALECFWRPMEDSGTVEESGV</sequence>
<evidence type="ECO:0000256" key="1">
    <source>
        <dbReference type="SAM" id="SignalP"/>
    </source>
</evidence>
<dbReference type="Proteomes" id="UP000287033">
    <property type="component" value="Unassembled WGS sequence"/>
</dbReference>
<gene>
    <name evidence="2" type="ORF">chiPu_0030901</name>
</gene>
<protein>
    <submittedName>
        <fullName evidence="2">Uncharacterized protein</fullName>
    </submittedName>
</protein>
<feature type="signal peptide" evidence="1">
    <location>
        <begin position="1"/>
        <end position="17"/>
    </location>
</feature>
<feature type="non-terminal residue" evidence="2">
    <location>
        <position position="36"/>
    </location>
</feature>
<comment type="caution">
    <text evidence="2">The sequence shown here is derived from an EMBL/GenBank/DDBJ whole genome shotgun (WGS) entry which is preliminary data.</text>
</comment>
<keyword evidence="3" id="KW-1185">Reference proteome</keyword>
<proteinExistence type="predicted"/>
<reference evidence="2 3" key="1">
    <citation type="journal article" date="2018" name="Nat. Ecol. Evol.">
        <title>Shark genomes provide insights into elasmobranch evolution and the origin of vertebrates.</title>
        <authorList>
            <person name="Hara Y"/>
            <person name="Yamaguchi K"/>
            <person name="Onimaru K"/>
            <person name="Kadota M"/>
            <person name="Koyanagi M"/>
            <person name="Keeley SD"/>
            <person name="Tatsumi K"/>
            <person name="Tanaka K"/>
            <person name="Motone F"/>
            <person name="Kageyama Y"/>
            <person name="Nozu R"/>
            <person name="Adachi N"/>
            <person name="Nishimura O"/>
            <person name="Nakagawa R"/>
            <person name="Tanegashima C"/>
            <person name="Kiyatake I"/>
            <person name="Matsumoto R"/>
            <person name="Murakumo K"/>
            <person name="Nishida K"/>
            <person name="Terakita A"/>
            <person name="Kuratani S"/>
            <person name="Sato K"/>
            <person name="Hyodo S Kuraku.S."/>
        </authorList>
    </citation>
    <scope>NUCLEOTIDE SEQUENCE [LARGE SCALE GENOMIC DNA]</scope>
</reference>
<evidence type="ECO:0000313" key="2">
    <source>
        <dbReference type="EMBL" id="GCC46849.1"/>
    </source>
</evidence>
<name>A0A401TW34_CHIPU</name>
<evidence type="ECO:0000313" key="3">
    <source>
        <dbReference type="Proteomes" id="UP000287033"/>
    </source>
</evidence>
<accession>A0A401TW34</accession>
<dbReference type="AlphaFoldDB" id="A0A401TW34"/>
<keyword evidence="1" id="KW-0732">Signal</keyword>
<feature type="chain" id="PRO_5019293421" evidence="1">
    <location>
        <begin position="18"/>
        <end position="36"/>
    </location>
</feature>
<organism evidence="2 3">
    <name type="scientific">Chiloscyllium punctatum</name>
    <name type="common">Brownbanded bambooshark</name>
    <name type="synonym">Hemiscyllium punctatum</name>
    <dbReference type="NCBI Taxonomy" id="137246"/>
    <lineage>
        <taxon>Eukaryota</taxon>
        <taxon>Metazoa</taxon>
        <taxon>Chordata</taxon>
        <taxon>Craniata</taxon>
        <taxon>Vertebrata</taxon>
        <taxon>Chondrichthyes</taxon>
        <taxon>Elasmobranchii</taxon>
        <taxon>Galeomorphii</taxon>
        <taxon>Galeoidea</taxon>
        <taxon>Orectolobiformes</taxon>
        <taxon>Hemiscylliidae</taxon>
        <taxon>Chiloscyllium</taxon>
    </lineage>
</organism>
<dbReference type="EMBL" id="BEZZ01196057">
    <property type="protein sequence ID" value="GCC46849.1"/>
    <property type="molecule type" value="Genomic_DNA"/>
</dbReference>